<evidence type="ECO:0000313" key="2">
    <source>
        <dbReference type="Proteomes" id="UP000007266"/>
    </source>
</evidence>
<reference evidence="1 2" key="2">
    <citation type="journal article" date="2010" name="Nucleic Acids Res.">
        <title>BeetleBase in 2010: revisions to provide comprehensive genomic information for Tribolium castaneum.</title>
        <authorList>
            <person name="Kim H.S."/>
            <person name="Murphy T."/>
            <person name="Xia J."/>
            <person name="Caragea D."/>
            <person name="Park Y."/>
            <person name="Beeman R.W."/>
            <person name="Lorenzen M.D."/>
            <person name="Butcher S."/>
            <person name="Manak J.R."/>
            <person name="Brown S.J."/>
        </authorList>
    </citation>
    <scope>GENOME REANNOTATION</scope>
    <source>
        <strain evidence="1 2">Georgia GA2</strain>
    </source>
</reference>
<dbReference type="AlphaFoldDB" id="D6WD24"/>
<gene>
    <name evidence="1" type="primary">AUGUSTUS-3.0.2_04417</name>
    <name evidence="1" type="ORF">TcasGA2_TC004417</name>
</gene>
<protein>
    <submittedName>
        <fullName evidence="1">Uncharacterized protein</fullName>
    </submittedName>
</protein>
<proteinExistence type="predicted"/>
<dbReference type="Proteomes" id="UP000007266">
    <property type="component" value="Linkage group 2"/>
</dbReference>
<keyword evidence="2" id="KW-1185">Reference proteome</keyword>
<reference evidence="1 2" key="1">
    <citation type="journal article" date="2008" name="Nature">
        <title>The genome of the model beetle and pest Tribolium castaneum.</title>
        <authorList>
            <consortium name="Tribolium Genome Sequencing Consortium"/>
            <person name="Richards S."/>
            <person name="Gibbs R.A."/>
            <person name="Weinstock G.M."/>
            <person name="Brown S.J."/>
            <person name="Denell R."/>
            <person name="Beeman R.W."/>
            <person name="Gibbs R."/>
            <person name="Beeman R.W."/>
            <person name="Brown S.J."/>
            <person name="Bucher G."/>
            <person name="Friedrich M."/>
            <person name="Grimmelikhuijzen C.J."/>
            <person name="Klingler M."/>
            <person name="Lorenzen M."/>
            <person name="Richards S."/>
            <person name="Roth S."/>
            <person name="Schroder R."/>
            <person name="Tautz D."/>
            <person name="Zdobnov E.M."/>
            <person name="Muzny D."/>
            <person name="Gibbs R.A."/>
            <person name="Weinstock G.M."/>
            <person name="Attaway T."/>
            <person name="Bell S."/>
            <person name="Buhay C.J."/>
            <person name="Chandrabose M.N."/>
            <person name="Chavez D."/>
            <person name="Clerk-Blankenburg K.P."/>
            <person name="Cree A."/>
            <person name="Dao M."/>
            <person name="Davis C."/>
            <person name="Chacko J."/>
            <person name="Dinh H."/>
            <person name="Dugan-Rocha S."/>
            <person name="Fowler G."/>
            <person name="Garner T.T."/>
            <person name="Garnes J."/>
            <person name="Gnirke A."/>
            <person name="Hawes A."/>
            <person name="Hernandez J."/>
            <person name="Hines S."/>
            <person name="Holder M."/>
            <person name="Hume J."/>
            <person name="Jhangiani S.N."/>
            <person name="Joshi V."/>
            <person name="Khan Z.M."/>
            <person name="Jackson L."/>
            <person name="Kovar C."/>
            <person name="Kowis A."/>
            <person name="Lee S."/>
            <person name="Lewis L.R."/>
            <person name="Margolis J."/>
            <person name="Morgan M."/>
            <person name="Nazareth L.V."/>
            <person name="Nguyen N."/>
            <person name="Okwuonu G."/>
            <person name="Parker D."/>
            <person name="Richards S."/>
            <person name="Ruiz S.J."/>
            <person name="Santibanez J."/>
            <person name="Savard J."/>
            <person name="Scherer S.E."/>
            <person name="Schneider B."/>
            <person name="Sodergren E."/>
            <person name="Tautz D."/>
            <person name="Vattahil S."/>
            <person name="Villasana D."/>
            <person name="White C.S."/>
            <person name="Wright R."/>
            <person name="Park Y."/>
            <person name="Beeman R.W."/>
            <person name="Lord J."/>
            <person name="Oppert B."/>
            <person name="Lorenzen M."/>
            <person name="Brown S."/>
            <person name="Wang L."/>
            <person name="Savard J."/>
            <person name="Tautz D."/>
            <person name="Richards S."/>
            <person name="Weinstock G."/>
            <person name="Gibbs R.A."/>
            <person name="Liu Y."/>
            <person name="Worley K."/>
            <person name="Weinstock G."/>
            <person name="Elsik C.G."/>
            <person name="Reese J.T."/>
            <person name="Elhaik E."/>
            <person name="Landan G."/>
            <person name="Graur D."/>
            <person name="Arensburger P."/>
            <person name="Atkinson P."/>
            <person name="Beeman R.W."/>
            <person name="Beidler J."/>
            <person name="Brown S.J."/>
            <person name="Demuth J.P."/>
            <person name="Drury D.W."/>
            <person name="Du Y.Z."/>
            <person name="Fujiwara H."/>
            <person name="Lorenzen M."/>
            <person name="Maselli V."/>
            <person name="Osanai M."/>
            <person name="Park Y."/>
            <person name="Robertson H.M."/>
            <person name="Tu Z."/>
            <person name="Wang J.J."/>
            <person name="Wang S."/>
            <person name="Richards S."/>
            <person name="Song H."/>
            <person name="Zhang L."/>
            <person name="Sodergren E."/>
            <person name="Werner D."/>
            <person name="Stanke M."/>
            <person name="Morgenstern B."/>
            <person name="Solovyev V."/>
            <person name="Kosarev P."/>
            <person name="Brown G."/>
            <person name="Chen H.C."/>
            <person name="Ermolaeva O."/>
            <person name="Hlavina W."/>
            <person name="Kapustin Y."/>
            <person name="Kiryutin B."/>
            <person name="Kitts P."/>
            <person name="Maglott D."/>
            <person name="Pruitt K."/>
            <person name="Sapojnikov V."/>
            <person name="Souvorov A."/>
            <person name="Mackey A.J."/>
            <person name="Waterhouse R.M."/>
            <person name="Wyder S."/>
            <person name="Zdobnov E.M."/>
            <person name="Zdobnov E.M."/>
            <person name="Wyder S."/>
            <person name="Kriventseva E.V."/>
            <person name="Kadowaki T."/>
            <person name="Bork P."/>
            <person name="Aranda M."/>
            <person name="Bao R."/>
            <person name="Beermann A."/>
            <person name="Berns N."/>
            <person name="Bolognesi R."/>
            <person name="Bonneton F."/>
            <person name="Bopp D."/>
            <person name="Brown S.J."/>
            <person name="Bucher G."/>
            <person name="Butts T."/>
            <person name="Chaumot A."/>
            <person name="Denell R.E."/>
            <person name="Ferrier D.E."/>
            <person name="Friedrich M."/>
            <person name="Gordon C.M."/>
            <person name="Jindra M."/>
            <person name="Klingler M."/>
            <person name="Lan Q."/>
            <person name="Lattorff H.M."/>
            <person name="Laudet V."/>
            <person name="von Levetsow C."/>
            <person name="Liu Z."/>
            <person name="Lutz R."/>
            <person name="Lynch J.A."/>
            <person name="da Fonseca R.N."/>
            <person name="Posnien N."/>
            <person name="Reuter R."/>
            <person name="Roth S."/>
            <person name="Savard J."/>
            <person name="Schinko J.B."/>
            <person name="Schmitt C."/>
            <person name="Schoppmeier M."/>
            <person name="Schroder R."/>
            <person name="Shippy T.D."/>
            <person name="Simonnet F."/>
            <person name="Marques-Souza H."/>
            <person name="Tautz D."/>
            <person name="Tomoyasu Y."/>
            <person name="Trauner J."/>
            <person name="Van der Zee M."/>
            <person name="Vervoort M."/>
            <person name="Wittkopp N."/>
            <person name="Wimmer E.A."/>
            <person name="Yang X."/>
            <person name="Jones A.K."/>
            <person name="Sattelle D.B."/>
            <person name="Ebert P.R."/>
            <person name="Nelson D."/>
            <person name="Scott J.G."/>
            <person name="Beeman R.W."/>
            <person name="Muthukrishnan S."/>
            <person name="Kramer K.J."/>
            <person name="Arakane Y."/>
            <person name="Beeman R.W."/>
            <person name="Zhu Q."/>
            <person name="Hogenkamp D."/>
            <person name="Dixit R."/>
            <person name="Oppert B."/>
            <person name="Jiang H."/>
            <person name="Zou Z."/>
            <person name="Marshall J."/>
            <person name="Elpidina E."/>
            <person name="Vinokurov K."/>
            <person name="Oppert C."/>
            <person name="Zou Z."/>
            <person name="Evans J."/>
            <person name="Lu Z."/>
            <person name="Zhao P."/>
            <person name="Sumathipala N."/>
            <person name="Altincicek B."/>
            <person name="Vilcinskas A."/>
            <person name="Williams M."/>
            <person name="Hultmark D."/>
            <person name="Hetru C."/>
            <person name="Jiang H."/>
            <person name="Grimmelikhuijzen C.J."/>
            <person name="Hauser F."/>
            <person name="Cazzamali G."/>
            <person name="Williamson M."/>
            <person name="Park Y."/>
            <person name="Li B."/>
            <person name="Tanaka Y."/>
            <person name="Predel R."/>
            <person name="Neupert S."/>
            <person name="Schachtner J."/>
            <person name="Verleyen P."/>
            <person name="Raible F."/>
            <person name="Bork P."/>
            <person name="Friedrich M."/>
            <person name="Walden K.K."/>
            <person name="Robertson H.M."/>
            <person name="Angeli S."/>
            <person name="Foret S."/>
            <person name="Bucher G."/>
            <person name="Schuetz S."/>
            <person name="Maleszka R."/>
            <person name="Wimmer E.A."/>
            <person name="Beeman R.W."/>
            <person name="Lorenzen M."/>
            <person name="Tomoyasu Y."/>
            <person name="Miller S.C."/>
            <person name="Grossmann D."/>
            <person name="Bucher G."/>
        </authorList>
    </citation>
    <scope>NUCLEOTIDE SEQUENCE [LARGE SCALE GENOMIC DNA]</scope>
    <source>
        <strain evidence="1 2">Georgia GA2</strain>
    </source>
</reference>
<dbReference type="EMBL" id="KQ971311">
    <property type="protein sequence ID" value="EEZ98812.1"/>
    <property type="molecule type" value="Genomic_DNA"/>
</dbReference>
<accession>D6WD24</accession>
<dbReference type="HOGENOM" id="CLU_2471974_0_0_1"/>
<name>D6WD24_TRICA</name>
<sequence>MTGFVHCVISCASCVCDMWSNGAGTLIWYLVGTKGPPSASERIHICPRIINTLATYHIKCGAGGTGMECREPIAGTWWIIAPVIYVRT</sequence>
<evidence type="ECO:0000313" key="1">
    <source>
        <dbReference type="EMBL" id="EEZ98812.1"/>
    </source>
</evidence>
<organism evidence="1 2">
    <name type="scientific">Tribolium castaneum</name>
    <name type="common">Red flour beetle</name>
    <dbReference type="NCBI Taxonomy" id="7070"/>
    <lineage>
        <taxon>Eukaryota</taxon>
        <taxon>Metazoa</taxon>
        <taxon>Ecdysozoa</taxon>
        <taxon>Arthropoda</taxon>
        <taxon>Hexapoda</taxon>
        <taxon>Insecta</taxon>
        <taxon>Pterygota</taxon>
        <taxon>Neoptera</taxon>
        <taxon>Endopterygota</taxon>
        <taxon>Coleoptera</taxon>
        <taxon>Polyphaga</taxon>
        <taxon>Cucujiformia</taxon>
        <taxon>Tenebrionidae</taxon>
        <taxon>Tenebrionidae incertae sedis</taxon>
        <taxon>Tribolium</taxon>
    </lineage>
</organism>